<gene>
    <name evidence="2" type="ORF">GCM10023173_03510</name>
</gene>
<accession>A0ABP8QVH8</accession>
<dbReference type="InterPro" id="IPR045743">
    <property type="entry name" value="DUF6089"/>
</dbReference>
<proteinExistence type="predicted"/>
<organism evidence="2 3">
    <name type="scientific">Sphingobacterium thermophilum</name>
    <dbReference type="NCBI Taxonomy" id="768534"/>
    <lineage>
        <taxon>Bacteria</taxon>
        <taxon>Pseudomonadati</taxon>
        <taxon>Bacteroidota</taxon>
        <taxon>Sphingobacteriia</taxon>
        <taxon>Sphingobacteriales</taxon>
        <taxon>Sphingobacteriaceae</taxon>
        <taxon>Sphingobacterium</taxon>
    </lineage>
</organism>
<evidence type="ECO:0000313" key="2">
    <source>
        <dbReference type="EMBL" id="GAA4511145.1"/>
    </source>
</evidence>
<protein>
    <recommendedName>
        <fullName evidence="1">DUF6089 domain-containing protein</fullName>
    </recommendedName>
</protein>
<dbReference type="Gene3D" id="2.40.160.20">
    <property type="match status" value="1"/>
</dbReference>
<evidence type="ECO:0000313" key="3">
    <source>
        <dbReference type="Proteomes" id="UP001500394"/>
    </source>
</evidence>
<dbReference type="InterPro" id="IPR011250">
    <property type="entry name" value="OMP/PagP_B-barrel"/>
</dbReference>
<dbReference type="Pfam" id="PF19573">
    <property type="entry name" value="DUF6089"/>
    <property type="match status" value="1"/>
</dbReference>
<name>A0ABP8QVH8_9SPHI</name>
<dbReference type="EMBL" id="BAABGR010000004">
    <property type="protein sequence ID" value="GAA4511145.1"/>
    <property type="molecule type" value="Genomic_DNA"/>
</dbReference>
<reference evidence="3" key="1">
    <citation type="journal article" date="2019" name="Int. J. Syst. Evol. Microbiol.">
        <title>The Global Catalogue of Microorganisms (GCM) 10K type strain sequencing project: providing services to taxonomists for standard genome sequencing and annotation.</title>
        <authorList>
            <consortium name="The Broad Institute Genomics Platform"/>
            <consortium name="The Broad Institute Genome Sequencing Center for Infectious Disease"/>
            <person name="Wu L."/>
            <person name="Ma J."/>
        </authorList>
    </citation>
    <scope>NUCLEOTIDE SEQUENCE [LARGE SCALE GENOMIC DNA]</scope>
    <source>
        <strain evidence="3">JCM 17858</strain>
    </source>
</reference>
<evidence type="ECO:0000259" key="1">
    <source>
        <dbReference type="Pfam" id="PF19573"/>
    </source>
</evidence>
<keyword evidence="3" id="KW-1185">Reference proteome</keyword>
<comment type="caution">
    <text evidence="2">The sequence shown here is derived from an EMBL/GenBank/DDBJ whole genome shotgun (WGS) entry which is preliminary data.</text>
</comment>
<dbReference type="SUPFAM" id="SSF56925">
    <property type="entry name" value="OMPA-like"/>
    <property type="match status" value="1"/>
</dbReference>
<dbReference type="Proteomes" id="UP001500394">
    <property type="component" value="Unassembled WGS sequence"/>
</dbReference>
<sequence length="256" mass="29314">MGTGYMGDINPQNTLYIKSLGGGIFSKYNFSPTWGARLSVNYLHLQGQDRDFNNELQNTRNLSFQNRITEFSLMGEFNFYTIFNKKRQQTPNFTPYIFAGIGILNHDPYVRYGGQRVRLNPLRLEYDEISNPTIYSTWNMLLPFGVGIKHNLKNSWAIGAEISYRLAFTDNLDNVSKYYATSIPQYLRVPNVEIKDGDVTRKFGIEDWEYLADPSGNLFTNAGLARGDGKTKDGYMTIGITLTYSILSTDCFSWRK</sequence>
<feature type="domain" description="DUF6089" evidence="1">
    <location>
        <begin position="2"/>
        <end position="196"/>
    </location>
</feature>